<accession>Q10R35</accession>
<name>Q10R35_ORYSJ</name>
<feature type="domain" description="DUF4216" evidence="1">
    <location>
        <begin position="879"/>
        <end position="943"/>
    </location>
</feature>
<evidence type="ECO:0000313" key="4">
    <source>
        <dbReference type="EMBL" id="ABF94234.1"/>
    </source>
</evidence>
<evidence type="ECO:0000259" key="1">
    <source>
        <dbReference type="Pfam" id="PF13952"/>
    </source>
</evidence>
<reference evidence="4" key="1">
    <citation type="journal article" date="2005" name="Genome Res.">
        <title>Sequence, annotation, and analysis of synteny between rice chromosome 3 and diverged grass species.</title>
        <authorList>
            <consortium name="Rice Chromosome 3 Sequencing Consortium"/>
            <person name="Buell C.R."/>
            <person name="Yuan Q."/>
            <person name="Ouyang S."/>
            <person name="Liu J."/>
            <person name="Zhu W."/>
            <person name="Wang A."/>
            <person name="Maiti R."/>
            <person name="Haas B."/>
            <person name="Wortman J."/>
            <person name="Pertea M."/>
            <person name="Jones K.M."/>
            <person name="Kim M."/>
            <person name="Overton L."/>
            <person name="Tsitrin T."/>
            <person name="Fadrosh D."/>
            <person name="Bera J."/>
            <person name="Weaver B."/>
            <person name="Jin S."/>
            <person name="Johri S."/>
            <person name="Reardon M."/>
            <person name="Webb K."/>
            <person name="Hill J."/>
            <person name="Moffat K."/>
            <person name="Tallon L."/>
            <person name="Van Aken S."/>
            <person name="Lewis M."/>
            <person name="Utterback T."/>
            <person name="Feldblyum T."/>
            <person name="Zismann V."/>
            <person name="Iobst S."/>
            <person name="Hsiao J."/>
            <person name="de Vazeille A.R."/>
            <person name="Salzberg S.L."/>
            <person name="White O."/>
            <person name="Fraser C."/>
            <person name="Yu Y."/>
            <person name="Kim H."/>
            <person name="Rambo T."/>
            <person name="Currie J."/>
            <person name="Collura K."/>
            <person name="Kernodle-Thompson S."/>
            <person name="Wei F."/>
            <person name="Kudrna K."/>
            <person name="Ammiraju J.S."/>
            <person name="Luo M."/>
            <person name="Goicoechea J.L."/>
            <person name="Wing R.A."/>
            <person name="Henry D."/>
            <person name="Oates R."/>
            <person name="Palmer M."/>
            <person name="Pries G."/>
            <person name="Saski C."/>
            <person name="Simmons J."/>
            <person name="Soderlund C."/>
            <person name="Nelson W."/>
            <person name="de la Bastide M."/>
            <person name="Spiegel L."/>
            <person name="Nascimento L."/>
            <person name="Huang E."/>
            <person name="Preston R."/>
            <person name="Zutavern T."/>
            <person name="Palmer L."/>
            <person name="O'Shaughnessy A."/>
            <person name="Dike S."/>
            <person name="McCombie W.R."/>
            <person name="Minx P."/>
            <person name="Cordum H."/>
            <person name="Wilson R."/>
            <person name="Jin W."/>
            <person name="Lee H.R."/>
            <person name="Jiang J."/>
            <person name="Jackson S."/>
        </authorList>
    </citation>
    <scope>NUCLEOTIDE SEQUENCE [LARGE SCALE GENOMIC DNA]</scope>
</reference>
<dbReference type="InterPro" id="IPR025452">
    <property type="entry name" value="DUF4218"/>
</dbReference>
<evidence type="ECO:0000259" key="3">
    <source>
        <dbReference type="Pfam" id="PF13963"/>
    </source>
</evidence>
<feature type="domain" description="DUF4218" evidence="2">
    <location>
        <begin position="672"/>
        <end position="758"/>
    </location>
</feature>
<dbReference type="Pfam" id="PF02992">
    <property type="entry name" value="Transposase_21"/>
    <property type="match status" value="1"/>
</dbReference>
<dbReference type="InterPro" id="IPR004242">
    <property type="entry name" value="Transposase_21"/>
</dbReference>
<dbReference type="InterPro" id="IPR029480">
    <property type="entry name" value="Transpos_assoc"/>
</dbReference>
<dbReference type="InterPro" id="IPR025312">
    <property type="entry name" value="DUF4216"/>
</dbReference>
<gene>
    <name evidence="4" type="ordered locus">LOC_Os03g07670</name>
</gene>
<dbReference type="Pfam" id="PF13963">
    <property type="entry name" value="Transpos_assoc"/>
    <property type="match status" value="1"/>
</dbReference>
<sequence length="1028" mass="117990">MDRQWMYADRWSKEFIDGVHYFLRVAEANKQKDFICCPCNKYKNQKEYSASRTIHFHLFESGFMPSYNCWTSHGEQGVEMEEDEVEDDNILDFAQYAGFEGNQTGEEDIDADYNDVADDLGQMLQDAKEDCESEKGAHKLNKMLQDHRTDKAFGDLLKLVKNILSEGNKLPETTYEAKKIVCPLGLEVQKIHACPNDCILYHCEEYENLEACPICKALRYKIRRDDPGEVDGQLTKKRIPAKVMWYFPIIPRLRRLFRNKGNARMMRWHAEERQQDGMLRHPADGSQWRNIDRKFKDFGKDARNIRFALSTDGMNLFGEMSSGHSTWPVTMCIYNLPPWLCMKRKYIMMPIIIQGPKQPGNDIDVFLRPLVENLKLLWKKEGVPVWDEDKQEEFNLRALLFVTINDWPALSNLSGQSNKGYKACTHCMDEIESTYLKHCRKVVYMGHRQFLAANHPVRKKGKYFEHTADHRTKPKHRSGKTVFAMVKDLKIVFGKGPGSQPIESEDGHAAMWKKNSIFWELPYWEFLDVRHAIDVMHLTKNLCVNLLGFLGVYGKSKDTLEARNDLKHMEQHGDLHPEPKEKGSHYLSPASYTLSKAEKESMFQCLESIKVPSGYSTNIKRIISTKEKKFTNLKSHDCHVLMTQLLPVIIRGILPDNVRAIITKLCSFMNAISQKVIDPDRLEALQNDVVQCLVSFELIFPPSFFNIMTHLLCHLVKEIGILGPVFLHNMFPFERYMGVLKKYVRNRARPEASIAKGAHFTVLQQSSLVAPYIEEHLALVRARNIGKSDAWITRHHIDTFPAWLRQHLMGNETINQQLAFLARGPSGSIATFQGYEINGYTFYTRAQDMKSTNQSSIRIDAMGHDGTTGTYYGAIEEIWELDYGPLKVPLFRCQWVRLTGGGVTIDDSGMTTVDLNKVGYSDEPFVLANDVTQVFYVKDMSSKGKKGKGPDEPQHHVVLPGKRKIVGVEDKTDEDYDQFDGQPPFTVTVDPSILLSNEDTPYSRSDHKEGTIVRKKYVRTTVTADLLP</sequence>
<dbReference type="Pfam" id="PF13960">
    <property type="entry name" value="DUF4218"/>
    <property type="match status" value="1"/>
</dbReference>
<protein>
    <submittedName>
        <fullName evidence="4">Transposon protein, putative, CACTA, En/Spm sub-class</fullName>
    </submittedName>
</protein>
<dbReference type="PANTHER" id="PTHR10775:SF169">
    <property type="entry name" value="TRANSPOSASE"/>
    <property type="match status" value="1"/>
</dbReference>
<reference evidence="4" key="2">
    <citation type="submission" date="2006-06" db="EMBL/GenBank/DDBJ databases">
        <authorList>
            <person name="Buell R."/>
            <person name="Wing R.A."/>
            <person name="McCombie W.A."/>
            <person name="Ouyang S."/>
        </authorList>
    </citation>
    <scope>NUCLEOTIDE SEQUENCE</scope>
</reference>
<feature type="domain" description="Transposase-associated" evidence="3">
    <location>
        <begin position="3"/>
        <end position="75"/>
    </location>
</feature>
<dbReference type="PANTHER" id="PTHR10775">
    <property type="entry name" value="OS08G0208400 PROTEIN"/>
    <property type="match status" value="1"/>
</dbReference>
<evidence type="ECO:0000259" key="2">
    <source>
        <dbReference type="Pfam" id="PF13960"/>
    </source>
</evidence>
<organism evidence="4">
    <name type="scientific">Oryza sativa subsp. japonica</name>
    <name type="common">Rice</name>
    <dbReference type="NCBI Taxonomy" id="39947"/>
    <lineage>
        <taxon>Eukaryota</taxon>
        <taxon>Viridiplantae</taxon>
        <taxon>Streptophyta</taxon>
        <taxon>Embryophyta</taxon>
        <taxon>Tracheophyta</taxon>
        <taxon>Spermatophyta</taxon>
        <taxon>Magnoliopsida</taxon>
        <taxon>Liliopsida</taxon>
        <taxon>Poales</taxon>
        <taxon>Poaceae</taxon>
        <taxon>BOP clade</taxon>
        <taxon>Oryzoideae</taxon>
        <taxon>Oryzeae</taxon>
        <taxon>Oryzinae</taxon>
        <taxon>Oryza</taxon>
        <taxon>Oryza sativa</taxon>
    </lineage>
</organism>
<dbReference type="EMBL" id="DP000009">
    <property type="protein sequence ID" value="ABF94234.1"/>
    <property type="molecule type" value="Genomic_DNA"/>
</dbReference>
<dbReference type="AlphaFoldDB" id="Q10R35"/>
<dbReference type="Pfam" id="PF13952">
    <property type="entry name" value="DUF4216"/>
    <property type="match status" value="1"/>
</dbReference>
<proteinExistence type="predicted"/>